<organism evidence="2">
    <name type="scientific">marine metagenome</name>
    <dbReference type="NCBI Taxonomy" id="408172"/>
    <lineage>
        <taxon>unclassified sequences</taxon>
        <taxon>metagenomes</taxon>
        <taxon>ecological metagenomes</taxon>
    </lineage>
</organism>
<dbReference type="EMBL" id="UINC01091217">
    <property type="protein sequence ID" value="SVC43817.1"/>
    <property type="molecule type" value="Genomic_DNA"/>
</dbReference>
<sequence>MRTGTRPSGVEMGKTAVPKSILRFAHRRHKGTMDRTKAHVCPESEGRMVPES</sequence>
<proteinExistence type="predicted"/>
<gene>
    <name evidence="2" type="ORF">METZ01_LOCUS296671</name>
</gene>
<dbReference type="AlphaFoldDB" id="A0A382M7Z2"/>
<accession>A0A382M7Z2</accession>
<evidence type="ECO:0000256" key="1">
    <source>
        <dbReference type="SAM" id="MobiDB-lite"/>
    </source>
</evidence>
<reference evidence="2" key="1">
    <citation type="submission" date="2018-05" db="EMBL/GenBank/DDBJ databases">
        <authorList>
            <person name="Lanie J.A."/>
            <person name="Ng W.-L."/>
            <person name="Kazmierczak K.M."/>
            <person name="Andrzejewski T.M."/>
            <person name="Davidsen T.M."/>
            <person name="Wayne K.J."/>
            <person name="Tettelin H."/>
            <person name="Glass J.I."/>
            <person name="Rusch D."/>
            <person name="Podicherti R."/>
            <person name="Tsui H.-C.T."/>
            <person name="Winkler M.E."/>
        </authorList>
    </citation>
    <scope>NUCLEOTIDE SEQUENCE</scope>
</reference>
<name>A0A382M7Z2_9ZZZZ</name>
<feature type="compositionally biased region" description="Basic and acidic residues" evidence="1">
    <location>
        <begin position="31"/>
        <end position="52"/>
    </location>
</feature>
<feature type="region of interest" description="Disordered" evidence="1">
    <location>
        <begin position="29"/>
        <end position="52"/>
    </location>
</feature>
<protein>
    <submittedName>
        <fullName evidence="2">Uncharacterized protein</fullName>
    </submittedName>
</protein>
<feature type="non-terminal residue" evidence="2">
    <location>
        <position position="52"/>
    </location>
</feature>
<evidence type="ECO:0000313" key="2">
    <source>
        <dbReference type="EMBL" id="SVC43817.1"/>
    </source>
</evidence>